<organism evidence="2 3">
    <name type="scientific">Dendrobium chrysotoxum</name>
    <name type="common">Orchid</name>
    <dbReference type="NCBI Taxonomy" id="161865"/>
    <lineage>
        <taxon>Eukaryota</taxon>
        <taxon>Viridiplantae</taxon>
        <taxon>Streptophyta</taxon>
        <taxon>Embryophyta</taxon>
        <taxon>Tracheophyta</taxon>
        <taxon>Spermatophyta</taxon>
        <taxon>Magnoliopsida</taxon>
        <taxon>Liliopsida</taxon>
        <taxon>Asparagales</taxon>
        <taxon>Orchidaceae</taxon>
        <taxon>Epidendroideae</taxon>
        <taxon>Malaxideae</taxon>
        <taxon>Dendrobiinae</taxon>
        <taxon>Dendrobium</taxon>
    </lineage>
</organism>
<keyword evidence="1" id="KW-0472">Membrane</keyword>
<evidence type="ECO:0000256" key="1">
    <source>
        <dbReference type="SAM" id="Phobius"/>
    </source>
</evidence>
<comment type="caution">
    <text evidence="2">The sequence shown here is derived from an EMBL/GenBank/DDBJ whole genome shotgun (WGS) entry which is preliminary data.</text>
</comment>
<dbReference type="EMBL" id="JAGFBR010000019">
    <property type="protein sequence ID" value="KAH0448651.1"/>
    <property type="molecule type" value="Genomic_DNA"/>
</dbReference>
<dbReference type="Proteomes" id="UP000775213">
    <property type="component" value="Unassembled WGS sequence"/>
</dbReference>
<name>A0AAV7FX51_DENCH</name>
<keyword evidence="1" id="KW-0812">Transmembrane</keyword>
<gene>
    <name evidence="2" type="ORF">IEQ34_022451</name>
</gene>
<keyword evidence="3" id="KW-1185">Reference proteome</keyword>
<accession>A0AAV7FX51</accession>
<sequence length="229" mass="26820">MLETEIYNNFFLRPEEVQRTPDLHNRRPSLNAIRKFFFNLKLSDEFSSPSWMLKHVLIKLNNDMDYKRVFAHKSYFIFNFYMKLTKWFRFLTLRPHFSLPAYNTAWAPCLFALLKLITLLLLSLITRSLVCWSNVSNKVPKINLSVSPISDEVVINLDDGKHLLNLNSINPIDHSDWITLNRMIIVEMVGIMMVSPTFSWKIAPRQILSKKTGMHTPQYPLSLTSLSKI</sequence>
<proteinExistence type="predicted"/>
<reference evidence="2 3" key="1">
    <citation type="journal article" date="2021" name="Hortic Res">
        <title>Chromosome-scale assembly of the Dendrobium chrysotoxum genome enhances the understanding of orchid evolution.</title>
        <authorList>
            <person name="Zhang Y."/>
            <person name="Zhang G.Q."/>
            <person name="Zhang D."/>
            <person name="Liu X.D."/>
            <person name="Xu X.Y."/>
            <person name="Sun W.H."/>
            <person name="Yu X."/>
            <person name="Zhu X."/>
            <person name="Wang Z.W."/>
            <person name="Zhao X."/>
            <person name="Zhong W.Y."/>
            <person name="Chen H."/>
            <person name="Yin W.L."/>
            <person name="Huang T."/>
            <person name="Niu S.C."/>
            <person name="Liu Z.J."/>
        </authorList>
    </citation>
    <scope>NUCLEOTIDE SEQUENCE [LARGE SCALE GENOMIC DNA]</scope>
    <source>
        <strain evidence="2">Lindl</strain>
    </source>
</reference>
<dbReference type="AlphaFoldDB" id="A0AAV7FX51"/>
<keyword evidence="1" id="KW-1133">Transmembrane helix</keyword>
<protein>
    <submittedName>
        <fullName evidence="2">Uncharacterized protein</fullName>
    </submittedName>
</protein>
<feature type="transmembrane region" description="Helical" evidence="1">
    <location>
        <begin position="105"/>
        <end position="125"/>
    </location>
</feature>
<evidence type="ECO:0000313" key="2">
    <source>
        <dbReference type="EMBL" id="KAH0448651.1"/>
    </source>
</evidence>
<evidence type="ECO:0000313" key="3">
    <source>
        <dbReference type="Proteomes" id="UP000775213"/>
    </source>
</evidence>